<gene>
    <name evidence="1" type="ORF">Tci_889522</name>
</gene>
<feature type="non-terminal residue" evidence="1">
    <location>
        <position position="1"/>
    </location>
</feature>
<name>A0A699U6H5_TANCI</name>
<accession>A0A699U6H5</accession>
<dbReference type="AlphaFoldDB" id="A0A699U6H5"/>
<proteinExistence type="predicted"/>
<evidence type="ECO:0000313" key="1">
    <source>
        <dbReference type="EMBL" id="GFD17553.1"/>
    </source>
</evidence>
<sequence>GYLQLVLEGVARQRGVVHFQVQHEVILQAVLLEEANDGSGVEIVLVLGGLGRLGLDEELTRKALLAGIVAGDAQKAT</sequence>
<comment type="caution">
    <text evidence="1">The sequence shown here is derived from an EMBL/GenBank/DDBJ whole genome shotgun (WGS) entry which is preliminary data.</text>
</comment>
<dbReference type="EMBL" id="BKCJ011301104">
    <property type="protein sequence ID" value="GFD17553.1"/>
    <property type="molecule type" value="Genomic_DNA"/>
</dbReference>
<protein>
    <submittedName>
        <fullName evidence="1">Uncharacterized protein</fullName>
    </submittedName>
</protein>
<organism evidence="1">
    <name type="scientific">Tanacetum cinerariifolium</name>
    <name type="common">Dalmatian daisy</name>
    <name type="synonym">Chrysanthemum cinerariifolium</name>
    <dbReference type="NCBI Taxonomy" id="118510"/>
    <lineage>
        <taxon>Eukaryota</taxon>
        <taxon>Viridiplantae</taxon>
        <taxon>Streptophyta</taxon>
        <taxon>Embryophyta</taxon>
        <taxon>Tracheophyta</taxon>
        <taxon>Spermatophyta</taxon>
        <taxon>Magnoliopsida</taxon>
        <taxon>eudicotyledons</taxon>
        <taxon>Gunneridae</taxon>
        <taxon>Pentapetalae</taxon>
        <taxon>asterids</taxon>
        <taxon>campanulids</taxon>
        <taxon>Asterales</taxon>
        <taxon>Asteraceae</taxon>
        <taxon>Asteroideae</taxon>
        <taxon>Anthemideae</taxon>
        <taxon>Anthemidinae</taxon>
        <taxon>Tanacetum</taxon>
    </lineage>
</organism>
<reference evidence="1" key="1">
    <citation type="journal article" date="2019" name="Sci. Rep.">
        <title>Draft genome of Tanacetum cinerariifolium, the natural source of mosquito coil.</title>
        <authorList>
            <person name="Yamashiro T."/>
            <person name="Shiraishi A."/>
            <person name="Satake H."/>
            <person name="Nakayama K."/>
        </authorList>
    </citation>
    <scope>NUCLEOTIDE SEQUENCE</scope>
</reference>